<keyword evidence="1" id="KW-0472">Membrane</keyword>
<evidence type="ECO:0000256" key="1">
    <source>
        <dbReference type="SAM" id="Phobius"/>
    </source>
</evidence>
<evidence type="ECO:0000313" key="3">
    <source>
        <dbReference type="Proteomes" id="UP000549911"/>
    </source>
</evidence>
<keyword evidence="1" id="KW-1133">Transmembrane helix</keyword>
<gene>
    <name evidence="2" type="ORF">F4692_001538</name>
</gene>
<reference evidence="2 3" key="2">
    <citation type="submission" date="2020-08" db="EMBL/GenBank/DDBJ databases">
        <title>The Agave Microbiome: Exploring the role of microbial communities in plant adaptations to desert environments.</title>
        <authorList>
            <person name="Partida-Martinez L.P."/>
        </authorList>
    </citation>
    <scope>NUCLEOTIDE SEQUENCE [LARGE SCALE GENOMIC DNA]</scope>
    <source>
        <strain evidence="2 3">AT2.17</strain>
    </source>
</reference>
<feature type="transmembrane region" description="Helical" evidence="1">
    <location>
        <begin position="528"/>
        <end position="553"/>
    </location>
</feature>
<organism evidence="2 3">
    <name type="scientific">Nocardioides cavernae</name>
    <dbReference type="NCBI Taxonomy" id="1921566"/>
    <lineage>
        <taxon>Bacteria</taxon>
        <taxon>Bacillati</taxon>
        <taxon>Actinomycetota</taxon>
        <taxon>Actinomycetes</taxon>
        <taxon>Propionibacteriales</taxon>
        <taxon>Nocardioidaceae</taxon>
        <taxon>Nocardioides</taxon>
    </lineage>
</organism>
<feature type="transmembrane region" description="Helical" evidence="1">
    <location>
        <begin position="39"/>
        <end position="60"/>
    </location>
</feature>
<proteinExistence type="predicted"/>
<reference evidence="2 3" key="1">
    <citation type="submission" date="2020-07" db="EMBL/GenBank/DDBJ databases">
        <authorList>
            <person name="Partida-Martinez L."/>
            <person name="Huntemann M."/>
            <person name="Clum A."/>
            <person name="Wang J."/>
            <person name="Palaniappan K."/>
            <person name="Ritter S."/>
            <person name="Chen I.-M."/>
            <person name="Stamatis D."/>
            <person name="Reddy T."/>
            <person name="O'Malley R."/>
            <person name="Daum C."/>
            <person name="Shapiro N."/>
            <person name="Ivanova N."/>
            <person name="Kyrpides N."/>
            <person name="Woyke T."/>
        </authorList>
    </citation>
    <scope>NUCLEOTIDE SEQUENCE [LARGE SCALE GENOMIC DNA]</scope>
    <source>
        <strain evidence="2 3">AT2.17</strain>
    </source>
</reference>
<keyword evidence="1" id="KW-0812">Transmembrane</keyword>
<comment type="caution">
    <text evidence="2">The sequence shown here is derived from an EMBL/GenBank/DDBJ whole genome shotgun (WGS) entry which is preliminary data.</text>
</comment>
<accession>A0A7Y9H225</accession>
<sequence>MKKVVSWSHLQRVHGILVVAGFVLLLGSLTIAAALDVSVVAWGLLAAGLLAYGVAIPVTVREMRIRKPPADRPVSPSPHAATDSDVDDLMAPQLRDEQVAFFVECLLAPQHVISRLHERISPATRALEFQSTAHLARRSGQSSVDTYVPINVLKKGRLIDDLRVSGQDGTDLPLLGFKDGLALIAAVLDRLVSACGPSAARSYRDNHRRLVMAALARPATRKAQNDQHTVRREMNDRAAWLSTMRTDLGNVLMADVVVAIVDLLSRHYCQIVMIPAGVSDKGPYSISVSYRRIHDLQTPSGFGSTTAILGHMRSLLGVRPNSYTISLQNAARTSSYHMEFMGPRNTYLARHGIVRSEDTSKTEQFVVGQHGDYVRLRRRRGQRYAHVYIRGGTSRIQQDRLSASLTFFERTPGSVGDAAVVAIASTILIAGAGYVIANQDATASDADLMSVLLSAPIAASSWLGLQRETIVAGGILGARLGNIITAVISTAAALGALGLSLGGVMSGFPSRVFASSGWLGGQVQDLALIGLEGGWALLLILSICNTFALLFSWGRRSLIYGMIIGQDDPSDED</sequence>
<dbReference type="AlphaFoldDB" id="A0A7Y9H225"/>
<feature type="transmembrane region" description="Helical" evidence="1">
    <location>
        <begin position="486"/>
        <end position="508"/>
    </location>
</feature>
<feature type="transmembrane region" description="Helical" evidence="1">
    <location>
        <begin position="12"/>
        <end position="33"/>
    </location>
</feature>
<feature type="transmembrane region" description="Helical" evidence="1">
    <location>
        <begin position="418"/>
        <end position="436"/>
    </location>
</feature>
<evidence type="ECO:0000313" key="2">
    <source>
        <dbReference type="EMBL" id="NYE36405.1"/>
    </source>
</evidence>
<dbReference type="RefSeq" id="WP_179619089.1">
    <property type="nucleotide sequence ID" value="NZ_JACCBW010000002.1"/>
</dbReference>
<dbReference type="Proteomes" id="UP000549911">
    <property type="component" value="Unassembled WGS sequence"/>
</dbReference>
<dbReference type="EMBL" id="JACCBW010000002">
    <property type="protein sequence ID" value="NYE36405.1"/>
    <property type="molecule type" value="Genomic_DNA"/>
</dbReference>
<keyword evidence="3" id="KW-1185">Reference proteome</keyword>
<protein>
    <submittedName>
        <fullName evidence="2">Uncharacterized protein</fullName>
    </submittedName>
</protein>
<feature type="transmembrane region" description="Helical" evidence="1">
    <location>
        <begin position="448"/>
        <end position="465"/>
    </location>
</feature>
<name>A0A7Y9H225_9ACTN</name>